<accession>A0A2V5J1H8</accession>
<gene>
    <name evidence="2" type="ORF">BP00DRAFT_387751</name>
</gene>
<dbReference type="PROSITE" id="PS50097">
    <property type="entry name" value="BTB"/>
    <property type="match status" value="1"/>
</dbReference>
<dbReference type="Proteomes" id="UP000248817">
    <property type="component" value="Unassembled WGS sequence"/>
</dbReference>
<proteinExistence type="predicted"/>
<organism evidence="2 3">
    <name type="scientific">Aspergillus indologenus CBS 114.80</name>
    <dbReference type="NCBI Taxonomy" id="1450541"/>
    <lineage>
        <taxon>Eukaryota</taxon>
        <taxon>Fungi</taxon>
        <taxon>Dikarya</taxon>
        <taxon>Ascomycota</taxon>
        <taxon>Pezizomycotina</taxon>
        <taxon>Eurotiomycetes</taxon>
        <taxon>Eurotiomycetidae</taxon>
        <taxon>Eurotiales</taxon>
        <taxon>Aspergillaceae</taxon>
        <taxon>Aspergillus</taxon>
        <taxon>Aspergillus subgen. Circumdati</taxon>
    </lineage>
</organism>
<feature type="domain" description="BTB" evidence="1">
    <location>
        <begin position="12"/>
        <end position="80"/>
    </location>
</feature>
<evidence type="ECO:0000259" key="1">
    <source>
        <dbReference type="PROSITE" id="PS50097"/>
    </source>
</evidence>
<keyword evidence="3" id="KW-1185">Reference proteome</keyword>
<dbReference type="InterPro" id="IPR011333">
    <property type="entry name" value="SKP1/BTB/POZ_sf"/>
</dbReference>
<dbReference type="Gene3D" id="3.30.710.10">
    <property type="entry name" value="Potassium Channel Kv1.1, Chain A"/>
    <property type="match status" value="1"/>
</dbReference>
<protein>
    <recommendedName>
        <fullName evidence="1">BTB domain-containing protein</fullName>
    </recommendedName>
</protein>
<evidence type="ECO:0000313" key="2">
    <source>
        <dbReference type="EMBL" id="PYI35600.1"/>
    </source>
</evidence>
<sequence>MESPLETLDPDGDAVLLITGPASGRFLVSSKVLILASPVFAKLFTSGFREGNQMKNSTRPTITLPEDSPGAMRTILQALHYQGSEDGDSMSARHLAVIAIHCDKYDCNSALRPWIVNWLARFSCIETPEDHGYLLLAAYLFQCASHYARISIQAQINLPPRFADAWSEIDLLDLLPSSVCSDLCNHIHRELRTIHEQLQAGEVALATDGSCARLDCRLCKSCDNTYPATERKCPFCGSRQWDKVYCTRQLRVAQYFDGLTRAGLWPSLGPFDDCSMAEIQTRISQAKGYCTHQCEGDPCSLGLQVERLVDAIEQAITQTTALAWRPIHVLSTARQHDRCSVDHIECPVTQTA</sequence>
<evidence type="ECO:0000313" key="3">
    <source>
        <dbReference type="Proteomes" id="UP000248817"/>
    </source>
</evidence>
<dbReference type="AlphaFoldDB" id="A0A2V5J1H8"/>
<dbReference type="InterPro" id="IPR000210">
    <property type="entry name" value="BTB/POZ_dom"/>
</dbReference>
<name>A0A2V5J1H8_9EURO</name>
<reference evidence="2 3" key="1">
    <citation type="submission" date="2018-02" db="EMBL/GenBank/DDBJ databases">
        <title>The genomes of Aspergillus section Nigri reveals drivers in fungal speciation.</title>
        <authorList>
            <consortium name="DOE Joint Genome Institute"/>
            <person name="Vesth T.C."/>
            <person name="Nybo J."/>
            <person name="Theobald S."/>
            <person name="Brandl J."/>
            <person name="Frisvad J.C."/>
            <person name="Nielsen K.F."/>
            <person name="Lyhne E.K."/>
            <person name="Kogle M.E."/>
            <person name="Kuo A."/>
            <person name="Riley R."/>
            <person name="Clum A."/>
            <person name="Nolan M."/>
            <person name="Lipzen A."/>
            <person name="Salamov A."/>
            <person name="Henrissat B."/>
            <person name="Wiebenga A."/>
            <person name="De vries R.P."/>
            <person name="Grigoriev I.V."/>
            <person name="Mortensen U.H."/>
            <person name="Andersen M.R."/>
            <person name="Baker S.E."/>
        </authorList>
    </citation>
    <scope>NUCLEOTIDE SEQUENCE [LARGE SCALE GENOMIC DNA]</scope>
    <source>
        <strain evidence="2 3">CBS 114.80</strain>
    </source>
</reference>
<dbReference type="Pfam" id="PF00651">
    <property type="entry name" value="BTB"/>
    <property type="match status" value="1"/>
</dbReference>
<dbReference type="EMBL" id="KZ825468">
    <property type="protein sequence ID" value="PYI35600.1"/>
    <property type="molecule type" value="Genomic_DNA"/>
</dbReference>
<dbReference type="SUPFAM" id="SSF54695">
    <property type="entry name" value="POZ domain"/>
    <property type="match status" value="1"/>
</dbReference>